<dbReference type="InterPro" id="IPR027417">
    <property type="entry name" value="P-loop_NTPase"/>
</dbReference>
<organism evidence="10 11">
    <name type="scientific">Catonella massiliensis</name>
    <dbReference type="NCBI Taxonomy" id="2799636"/>
    <lineage>
        <taxon>Bacteria</taxon>
        <taxon>Bacillati</taxon>
        <taxon>Bacillota</taxon>
        <taxon>Clostridia</taxon>
        <taxon>Lachnospirales</taxon>
        <taxon>Lachnospiraceae</taxon>
        <taxon>Catonella</taxon>
    </lineage>
</organism>
<dbReference type="PROSITE" id="PS50929">
    <property type="entry name" value="ABC_TM1F"/>
    <property type="match status" value="1"/>
</dbReference>
<evidence type="ECO:0000256" key="1">
    <source>
        <dbReference type="ARBA" id="ARBA00004651"/>
    </source>
</evidence>
<dbReference type="Gene3D" id="1.20.1560.10">
    <property type="entry name" value="ABC transporter type 1, transmembrane domain"/>
    <property type="match status" value="1"/>
</dbReference>
<evidence type="ECO:0000259" key="8">
    <source>
        <dbReference type="PROSITE" id="PS50893"/>
    </source>
</evidence>
<gene>
    <name evidence="10" type="ORF">JJN12_10960</name>
</gene>
<feature type="transmembrane region" description="Helical" evidence="7">
    <location>
        <begin position="152"/>
        <end position="172"/>
    </location>
</feature>
<keyword evidence="11" id="KW-1185">Reference proteome</keyword>
<evidence type="ECO:0000256" key="5">
    <source>
        <dbReference type="ARBA" id="ARBA00022989"/>
    </source>
</evidence>
<feature type="transmembrane region" description="Helical" evidence="7">
    <location>
        <begin position="129"/>
        <end position="146"/>
    </location>
</feature>
<name>A0ABS1J2J1_9FIRM</name>
<proteinExistence type="predicted"/>
<dbReference type="Pfam" id="PF00005">
    <property type="entry name" value="ABC_tran"/>
    <property type="match status" value="1"/>
</dbReference>
<evidence type="ECO:0000259" key="9">
    <source>
        <dbReference type="PROSITE" id="PS50929"/>
    </source>
</evidence>
<feature type="domain" description="ABC transporter" evidence="8">
    <location>
        <begin position="325"/>
        <end position="522"/>
    </location>
</feature>
<dbReference type="SUPFAM" id="SSF52540">
    <property type="entry name" value="P-loop containing nucleoside triphosphate hydrolases"/>
    <property type="match status" value="1"/>
</dbReference>
<dbReference type="PROSITE" id="PS50893">
    <property type="entry name" value="ABC_TRANSPORTER_2"/>
    <property type="match status" value="1"/>
</dbReference>
<dbReference type="RefSeq" id="WP_208429722.1">
    <property type="nucleotide sequence ID" value="NZ_JAEPRJ010000001.1"/>
</dbReference>
<accession>A0ABS1J2J1</accession>
<evidence type="ECO:0000256" key="7">
    <source>
        <dbReference type="SAM" id="Phobius"/>
    </source>
</evidence>
<dbReference type="PANTHER" id="PTHR24221:SF654">
    <property type="entry name" value="ATP-BINDING CASSETTE SUB-FAMILY B MEMBER 6"/>
    <property type="match status" value="1"/>
</dbReference>
<reference evidence="10 11" key="1">
    <citation type="submission" date="2021-01" db="EMBL/GenBank/DDBJ databases">
        <title>Isolation and description of Catonella massiliensis sp. nov., a novel Catonella species, isolated from a stable periodontitis subject.</title>
        <authorList>
            <person name="Antezack A."/>
            <person name="Boxberger M."/>
            <person name="La Scola B."/>
            <person name="Monnet-Corti V."/>
        </authorList>
    </citation>
    <scope>NUCLEOTIDE SEQUENCE [LARGE SCALE GENOMIC DNA]</scope>
    <source>
        <strain evidence="10 11">Marseille-Q4567</strain>
    </source>
</reference>
<evidence type="ECO:0000313" key="11">
    <source>
        <dbReference type="Proteomes" id="UP000604730"/>
    </source>
</evidence>
<evidence type="ECO:0000256" key="2">
    <source>
        <dbReference type="ARBA" id="ARBA00022692"/>
    </source>
</evidence>
<comment type="subcellular location">
    <subcellularLocation>
        <location evidence="1">Cell membrane</location>
        <topology evidence="1">Multi-pass membrane protein</topology>
    </subcellularLocation>
</comment>
<dbReference type="Proteomes" id="UP000604730">
    <property type="component" value="Unassembled WGS sequence"/>
</dbReference>
<keyword evidence="2 7" id="KW-0812">Transmembrane</keyword>
<keyword evidence="6 7" id="KW-0472">Membrane</keyword>
<dbReference type="SMART" id="SM00382">
    <property type="entry name" value="AAA"/>
    <property type="match status" value="1"/>
</dbReference>
<keyword evidence="3" id="KW-0547">Nucleotide-binding</keyword>
<dbReference type="InterPro" id="IPR003439">
    <property type="entry name" value="ABC_transporter-like_ATP-bd"/>
</dbReference>
<dbReference type="EMBL" id="JAEPRJ010000001">
    <property type="protein sequence ID" value="MBK5898292.1"/>
    <property type="molecule type" value="Genomic_DNA"/>
</dbReference>
<feature type="transmembrane region" description="Helical" evidence="7">
    <location>
        <begin position="56"/>
        <end position="74"/>
    </location>
</feature>
<evidence type="ECO:0000313" key="10">
    <source>
        <dbReference type="EMBL" id="MBK5898292.1"/>
    </source>
</evidence>
<dbReference type="PROSITE" id="PS00211">
    <property type="entry name" value="ABC_TRANSPORTER_1"/>
    <property type="match status" value="1"/>
</dbReference>
<dbReference type="SUPFAM" id="SSF90123">
    <property type="entry name" value="ABC transporter transmembrane region"/>
    <property type="match status" value="1"/>
</dbReference>
<dbReference type="Pfam" id="PF00664">
    <property type="entry name" value="ABC_membrane"/>
    <property type="match status" value="1"/>
</dbReference>
<evidence type="ECO:0000256" key="3">
    <source>
        <dbReference type="ARBA" id="ARBA00022741"/>
    </source>
</evidence>
<dbReference type="InterPro" id="IPR003593">
    <property type="entry name" value="AAA+_ATPase"/>
</dbReference>
<feature type="transmembrane region" description="Helical" evidence="7">
    <location>
        <begin position="268"/>
        <end position="295"/>
    </location>
</feature>
<comment type="caution">
    <text evidence="10">The sequence shown here is derived from an EMBL/GenBank/DDBJ whole genome shotgun (WGS) entry which is preliminary data.</text>
</comment>
<keyword evidence="4 10" id="KW-0067">ATP-binding</keyword>
<feature type="domain" description="ABC transmembrane type-1" evidence="9">
    <location>
        <begin position="108"/>
        <end position="297"/>
    </location>
</feature>
<dbReference type="InterPro" id="IPR039421">
    <property type="entry name" value="Type_1_exporter"/>
</dbReference>
<protein>
    <submittedName>
        <fullName evidence="10">ABC transporter ATP-binding protein</fullName>
    </submittedName>
</protein>
<feature type="transmembrane region" description="Helical" evidence="7">
    <location>
        <begin position="21"/>
        <end position="50"/>
    </location>
</feature>
<evidence type="ECO:0000256" key="6">
    <source>
        <dbReference type="ARBA" id="ARBA00023136"/>
    </source>
</evidence>
<dbReference type="GO" id="GO:0005524">
    <property type="term" value="F:ATP binding"/>
    <property type="evidence" value="ECO:0007669"/>
    <property type="project" value="UniProtKB-KW"/>
</dbReference>
<sequence>MKNEPTKTGADMKLYKKGSKWWKAIILTVISGLETPFNTGTYALFFWLIQEQKLEWILPFVGAYIVSYIFLLWIGKEAIKAVNNYKAQVITDIKLACVKNAIAEGVDSGTAISFIDNDLKLVMANYFDNIIKITKCFAIVVFTLILTFSSNWIFALIYLVIGLLPMGLSGIFGGKTVAKTNEYTDSIGKTTILIKDVIKNSATIINYNRIADTVKKLFGSISKSEKEFADRNNAMEFTGLYMNIIYIIMNILPIAIGIYMGIKGYITIPAFIAVQYSSGWIVGSLGQIAGLMAVLKSTESIREKIVNFKDVANVPENEIEDVRKIEFKDVDFAYNEDKEILRKFSLKAENGNKILIQGSSGSGKSTILKLISGELIPNAGKVLLNDKELQHKKLGFISQNPAVFNETLKYNITLGKDFTDVEINKAVELAGLADFVKENGLDYIIEDEGGNISGGQKQRIEIARALLYNCSVLLVDEGTSALDKNTAAKVHETIMNLDKTVVEVAHYIPDDVKVKFNTIIELG</sequence>
<keyword evidence="5 7" id="KW-1133">Transmembrane helix</keyword>
<dbReference type="InterPro" id="IPR011527">
    <property type="entry name" value="ABC1_TM_dom"/>
</dbReference>
<dbReference type="InterPro" id="IPR017871">
    <property type="entry name" value="ABC_transporter-like_CS"/>
</dbReference>
<dbReference type="InterPro" id="IPR036640">
    <property type="entry name" value="ABC1_TM_sf"/>
</dbReference>
<feature type="transmembrane region" description="Helical" evidence="7">
    <location>
        <begin position="240"/>
        <end position="262"/>
    </location>
</feature>
<dbReference type="PANTHER" id="PTHR24221">
    <property type="entry name" value="ATP-BINDING CASSETTE SUB-FAMILY B"/>
    <property type="match status" value="1"/>
</dbReference>
<evidence type="ECO:0000256" key="4">
    <source>
        <dbReference type="ARBA" id="ARBA00022840"/>
    </source>
</evidence>
<dbReference type="Gene3D" id="3.40.50.300">
    <property type="entry name" value="P-loop containing nucleotide triphosphate hydrolases"/>
    <property type="match status" value="1"/>
</dbReference>